<sequence length="35" mass="4416">MRAGCDWRMLPHDIPPRQTVYRWSPHLRKEWRDPQ</sequence>
<proteinExistence type="predicted"/>
<evidence type="ECO:0000313" key="1">
    <source>
        <dbReference type="EMBL" id="RNL99931.1"/>
    </source>
</evidence>
<gene>
    <name evidence="1" type="ORF">EGA29_25420</name>
</gene>
<name>A0A223H7T5_9RALS</name>
<comment type="caution">
    <text evidence="1">The sequence shown here is derived from an EMBL/GenBank/DDBJ whole genome shotgun (WGS) entry which is preliminary data.</text>
</comment>
<dbReference type="Proteomes" id="UP000271222">
    <property type="component" value="Unassembled WGS sequence"/>
</dbReference>
<dbReference type="KEGG" id="rpu:CDC45_20535"/>
<organism evidence="1 2">
    <name type="scientific">Ralstonia pseudosolanacearum</name>
    <dbReference type="NCBI Taxonomy" id="1310165"/>
    <lineage>
        <taxon>Bacteria</taxon>
        <taxon>Pseudomonadati</taxon>
        <taxon>Pseudomonadota</taxon>
        <taxon>Betaproteobacteria</taxon>
        <taxon>Burkholderiales</taxon>
        <taxon>Burkholderiaceae</taxon>
        <taxon>Ralstonia</taxon>
        <taxon>Ralstonia solanacearum species complex</taxon>
    </lineage>
</organism>
<evidence type="ECO:0008006" key="3">
    <source>
        <dbReference type="Google" id="ProtNLM"/>
    </source>
</evidence>
<protein>
    <recommendedName>
        <fullName evidence="3">Transposase</fullName>
    </recommendedName>
</protein>
<dbReference type="AlphaFoldDB" id="A0A223H7T5"/>
<reference evidence="1 2" key="1">
    <citation type="submission" date="2018-10" db="EMBL/GenBank/DDBJ databases">
        <title>Draft Genome Sequence of Ralstonia pseudosolanacearum (R. solanacearum phylotype I) Strain Tg03 Isolated from Luffa cylindrica in China.</title>
        <authorList>
            <person name="Yuan G.-Q."/>
            <person name="Li Q.-Q."/>
            <person name="Zhang Y.-W."/>
        </authorList>
    </citation>
    <scope>NUCLEOTIDE SEQUENCE [LARGE SCALE GENOMIC DNA]</scope>
    <source>
        <strain evidence="1 2">Tg03</strain>
    </source>
</reference>
<dbReference type="EMBL" id="RJTL01000080">
    <property type="protein sequence ID" value="RNL99931.1"/>
    <property type="molecule type" value="Genomic_DNA"/>
</dbReference>
<dbReference type="RefSeq" id="WP_080511104.1">
    <property type="nucleotide sequence ID" value="NZ_JAUMGS010000034.1"/>
</dbReference>
<evidence type="ECO:0000313" key="2">
    <source>
        <dbReference type="Proteomes" id="UP000271222"/>
    </source>
</evidence>
<accession>A0A223H7T5</accession>